<dbReference type="Gene3D" id="3.30.470.20">
    <property type="entry name" value="ATP-grasp fold, B domain"/>
    <property type="match status" value="1"/>
</dbReference>
<dbReference type="SUPFAM" id="SSF56059">
    <property type="entry name" value="Glutathione synthetase ATP-binding domain-like"/>
    <property type="match status" value="1"/>
</dbReference>
<name>A0AA46S1Z1_9BACT</name>
<dbReference type="InterPro" id="IPR025110">
    <property type="entry name" value="AMP-bd_C"/>
</dbReference>
<evidence type="ECO:0000259" key="4">
    <source>
        <dbReference type="PROSITE" id="PS50975"/>
    </source>
</evidence>
<gene>
    <name evidence="5" type="ORF">NGX11_02920</name>
</gene>
<dbReference type="InterPro" id="IPR045851">
    <property type="entry name" value="AMP-bd_C_sf"/>
</dbReference>
<evidence type="ECO:0000313" key="5">
    <source>
        <dbReference type="EMBL" id="UYF43894.1"/>
    </source>
</evidence>
<reference evidence="5" key="1">
    <citation type="journal article" date="2022" name="Front. Microbiol.">
        <title>Species classification and novel plasmid identifications in Arcobacter cryaerophilus and Arcobacter cryaerophilus-like organisms.</title>
        <authorList>
            <person name="Zhou G."/>
            <person name="Wang M."/>
            <person name="Wang H."/>
            <person name="Chen X."/>
            <person name="Gu Y."/>
            <person name="Shao Z."/>
            <person name="Zhang J."/>
            <person name="Zhang M."/>
        </authorList>
    </citation>
    <scope>NUCLEOTIDE SEQUENCE</scope>
    <source>
        <strain evidence="5">ICDCAC48</strain>
    </source>
</reference>
<comment type="similarity">
    <text evidence="1">Belongs to the ATP-dependent AMP-binding enzyme family.</text>
</comment>
<sequence length="1020" mass="116587">MIIKNLADILSFQAKSNPKKIAIYTKNSTISFFELEEYVCKTANYLKNQNIKPKDVVLHYFDDEFLLAVTMLALAKIGACLVSISKNSPKNQLSEIYNLLNPKYILSNIDIKLDFKLNNLIFTNKTLNSLENSIYEDEKEFDSNLIWQIVIGSGTTGKPKFFEVSHKLEFERVKISQSSIDTRNNDRVFSLLELLYNSTKIRFLMTLYSGASYIIWDKKDSDFVSFCKKYQVSILFTTVFHIESILKTFPNIKKESFSFLRVLSIGASNISDDLRKRIKEKISSNLYVTYGTNEVGGITCADKKSVFDISQTVGKALNNILIQIVDKTGKELEIGEVGYVRVKSLGMIDGYLNDDEATKKAFKDGWYYPLDLGKFTKEKELIYCGRADDMMIMNGINIYPAQIENQILYHKAVKDVCVVSFKHKIHQDIPICAIVLKENKKISKNELIRYCIENLGFQAPKDIIFLDKIPKNEQGKIVKSKLKEKIVLDQIQKKSFLNYNLNFEIEQTIDLNNLKMWFKEVLNIDILEIEDKNPLIVLSKYSTTLAKELFFACNIPIFKDIEILSLNLDETQNSYILTLSCEYIDFIPINNYNAILNNSLNYVLYMLTNPITVENKELLLNNIFNLINQILLQMPIGKSTIHILKEAFKKDIPFFHLGEGVYQLGLGSKSIKIDRSTTNIDSAIGSKLSQNKQSTANLLRLAGLPAPIHGITNSKEEALQIARQINFPLVVKPVDLDRGEGVSVNILNENELLKAFDLAYNLSKRKQVIVEKQVSGVCHRLFIVDDKLLYAVKRLPICVIADGYSSIEKLIEKANQKEAFKMPWDSTKLFFPTDELAIEQIEKSSYNLKSIPLKDTIIPLRDIESTKWGGYDVDITNIVHPENLKIALQTTKIFELQVAGIDIITSDISEPWYETDTIINEVNFAPLLGGGDISKQNIGKYLDLLLKDSGKIEVEVYNNYQDAMYRQNELILAGTKAYFVSEEKVFDFKKELVFFKNYTISQKIKALFLNKNVDFLVIFE</sequence>
<dbReference type="InterPro" id="IPR011761">
    <property type="entry name" value="ATP-grasp"/>
</dbReference>
<evidence type="ECO:0000313" key="6">
    <source>
        <dbReference type="Proteomes" id="UP001164100"/>
    </source>
</evidence>
<dbReference type="InterPro" id="IPR000873">
    <property type="entry name" value="AMP-dep_synth/lig_dom"/>
</dbReference>
<dbReference type="CDD" id="cd04433">
    <property type="entry name" value="AFD_class_I"/>
    <property type="match status" value="1"/>
</dbReference>
<dbReference type="GO" id="GO:0005524">
    <property type="term" value="F:ATP binding"/>
    <property type="evidence" value="ECO:0007669"/>
    <property type="project" value="UniProtKB-UniRule"/>
</dbReference>
<dbReference type="InterPro" id="IPR042099">
    <property type="entry name" value="ANL_N_sf"/>
</dbReference>
<feature type="domain" description="ATP-grasp" evidence="4">
    <location>
        <begin position="696"/>
        <end position="951"/>
    </location>
</feature>
<organism evidence="5 6">
    <name type="scientific">Aliarcobacter cryaerophilus</name>
    <dbReference type="NCBI Taxonomy" id="28198"/>
    <lineage>
        <taxon>Bacteria</taxon>
        <taxon>Pseudomonadati</taxon>
        <taxon>Campylobacterota</taxon>
        <taxon>Epsilonproteobacteria</taxon>
        <taxon>Campylobacterales</taxon>
        <taxon>Arcobacteraceae</taxon>
        <taxon>Aliarcobacter</taxon>
    </lineage>
</organism>
<dbReference type="GO" id="GO:0046872">
    <property type="term" value="F:metal ion binding"/>
    <property type="evidence" value="ECO:0007669"/>
    <property type="project" value="InterPro"/>
</dbReference>
<dbReference type="Proteomes" id="UP001164100">
    <property type="component" value="Chromosome"/>
</dbReference>
<dbReference type="EMBL" id="CP099556">
    <property type="protein sequence ID" value="UYF43894.1"/>
    <property type="molecule type" value="Genomic_DNA"/>
</dbReference>
<protein>
    <submittedName>
        <fullName evidence="5">AMP-binding protein</fullName>
    </submittedName>
</protein>
<dbReference type="PANTHER" id="PTHR43201">
    <property type="entry name" value="ACYL-COA SYNTHETASE"/>
    <property type="match status" value="1"/>
</dbReference>
<dbReference type="Gene3D" id="3.30.300.30">
    <property type="match status" value="1"/>
</dbReference>
<evidence type="ECO:0000256" key="3">
    <source>
        <dbReference type="PROSITE-ProRule" id="PRU00409"/>
    </source>
</evidence>
<evidence type="ECO:0000256" key="1">
    <source>
        <dbReference type="ARBA" id="ARBA00006432"/>
    </source>
</evidence>
<dbReference type="Pfam" id="PF02786">
    <property type="entry name" value="CPSase_L_D2"/>
    <property type="match status" value="1"/>
</dbReference>
<proteinExistence type="inferred from homology"/>
<dbReference type="PANTHER" id="PTHR43201:SF5">
    <property type="entry name" value="MEDIUM-CHAIN ACYL-COA LIGASE ACSF2, MITOCHONDRIAL"/>
    <property type="match status" value="1"/>
</dbReference>
<dbReference type="RefSeq" id="WP_263514814.1">
    <property type="nucleotide sequence ID" value="NZ_CP099556.1"/>
</dbReference>
<keyword evidence="3" id="KW-0067">ATP-binding</keyword>
<keyword evidence="3" id="KW-0547">Nucleotide-binding</keyword>
<accession>A0AA46S1Z1</accession>
<evidence type="ECO:0000256" key="2">
    <source>
        <dbReference type="ARBA" id="ARBA00022598"/>
    </source>
</evidence>
<dbReference type="GO" id="GO:0031956">
    <property type="term" value="F:medium-chain fatty acid-CoA ligase activity"/>
    <property type="evidence" value="ECO:0007669"/>
    <property type="project" value="TreeGrafter"/>
</dbReference>
<dbReference type="GO" id="GO:0006631">
    <property type="term" value="P:fatty acid metabolic process"/>
    <property type="evidence" value="ECO:0007669"/>
    <property type="project" value="TreeGrafter"/>
</dbReference>
<dbReference type="Gene3D" id="3.30.1490.20">
    <property type="entry name" value="ATP-grasp fold, A domain"/>
    <property type="match status" value="1"/>
</dbReference>
<dbReference type="Pfam" id="PF00501">
    <property type="entry name" value="AMP-binding"/>
    <property type="match status" value="1"/>
</dbReference>
<dbReference type="AlphaFoldDB" id="A0AA46S1Z1"/>
<dbReference type="InterPro" id="IPR005479">
    <property type="entry name" value="CPAse_ATP-bd"/>
</dbReference>
<dbReference type="SUPFAM" id="SSF56801">
    <property type="entry name" value="Acetyl-CoA synthetase-like"/>
    <property type="match status" value="1"/>
</dbReference>
<dbReference type="PROSITE" id="PS50975">
    <property type="entry name" value="ATP_GRASP"/>
    <property type="match status" value="1"/>
</dbReference>
<keyword evidence="2" id="KW-0436">Ligase</keyword>
<dbReference type="InterPro" id="IPR013815">
    <property type="entry name" value="ATP_grasp_subdomain_1"/>
</dbReference>
<dbReference type="Pfam" id="PF13193">
    <property type="entry name" value="AMP-binding_C"/>
    <property type="match status" value="1"/>
</dbReference>
<dbReference type="Gene3D" id="3.40.50.12780">
    <property type="entry name" value="N-terminal domain of ligase-like"/>
    <property type="match status" value="1"/>
</dbReference>